<dbReference type="GO" id="GO:0005886">
    <property type="term" value="C:plasma membrane"/>
    <property type="evidence" value="ECO:0007669"/>
    <property type="project" value="TreeGrafter"/>
</dbReference>
<dbReference type="GO" id="GO:0002755">
    <property type="term" value="P:MyD88-dependent toll-like receptor signaling pathway"/>
    <property type="evidence" value="ECO:0007669"/>
    <property type="project" value="InterPro"/>
</dbReference>
<evidence type="ECO:0000256" key="1">
    <source>
        <dbReference type="ARBA" id="ARBA00004496"/>
    </source>
</evidence>
<sequence>MSFKIEVVDGNGESLGLPEHFLRIPLTALRCSVRRVIALHLNAPSEIVDQETGYVNDYNGLAEFIGFTYLEIKHFSKQKSPTEELLEEWETTDDLQPSIGKLWEGLYILGRFDVMKDCQLAIVKDVEAFLRNKERQQDMIQPVQSNDVSQSSDHHVDEGVFLCKGDVENKAPQFFDAFVSYNHDGEDIRFVKDMIKILEGEPHKLKLFIPGRDDLPGAAKYVMDARLIETRCRRMVIILSNNYLLSSACDFQSKFAHALAPGARNKKLIPVIIEPVTAIPEILRYVTLCDYTKVDLQEWFWNRLSSAIKLPLDPAASGWSPGSPMSSTSVGSLSSIASSPDSAIGQSLSSSSDVQMEIPSEESINSDWVDLSSEFSSQSDPEMSLSMSPPAITSSSAPNISNKPSVNQKEIVYKRQSPTGSLTASSSKGMKSDIKRFFGGIGKLNFGGSSNSSVKDPSPQ</sequence>
<dbReference type="SUPFAM" id="SSF47986">
    <property type="entry name" value="DEATH domain"/>
    <property type="match status" value="1"/>
</dbReference>
<evidence type="ECO:0000256" key="2">
    <source>
        <dbReference type="ARBA" id="ARBA00022490"/>
    </source>
</evidence>
<dbReference type="OrthoDB" id="10037120at2759"/>
<accession>A0A0H3Y341</accession>
<dbReference type="PANTHER" id="PTHR15079">
    <property type="entry name" value="MYD88"/>
    <property type="match status" value="1"/>
</dbReference>
<evidence type="ECO:0000256" key="4">
    <source>
        <dbReference type="SAM" id="MobiDB-lite"/>
    </source>
</evidence>
<evidence type="ECO:0000259" key="5">
    <source>
        <dbReference type="PROSITE" id="PS50017"/>
    </source>
</evidence>
<dbReference type="InterPro" id="IPR035897">
    <property type="entry name" value="Toll_tir_struct_dom_sf"/>
</dbReference>
<evidence type="ECO:0000259" key="6">
    <source>
        <dbReference type="PROSITE" id="PS50104"/>
    </source>
</evidence>
<feature type="domain" description="TIR" evidence="6">
    <location>
        <begin position="173"/>
        <end position="308"/>
    </location>
</feature>
<dbReference type="Pfam" id="PF13676">
    <property type="entry name" value="TIR_2"/>
    <property type="match status" value="1"/>
</dbReference>
<dbReference type="GO" id="GO:0008063">
    <property type="term" value="P:Toll signaling pathway"/>
    <property type="evidence" value="ECO:0007669"/>
    <property type="project" value="TreeGrafter"/>
</dbReference>
<dbReference type="SUPFAM" id="SSF52200">
    <property type="entry name" value="Toll/Interleukin receptor TIR domain"/>
    <property type="match status" value="1"/>
</dbReference>
<proteinExistence type="evidence at transcript level"/>
<dbReference type="GO" id="GO:0005737">
    <property type="term" value="C:cytoplasm"/>
    <property type="evidence" value="ECO:0007669"/>
    <property type="project" value="UniProtKB-SubCell"/>
</dbReference>
<protein>
    <submittedName>
        <fullName evidence="7">MyD88-2a</fullName>
    </submittedName>
</protein>
<dbReference type="PROSITE" id="PS50017">
    <property type="entry name" value="DEATH_DOMAIN"/>
    <property type="match status" value="1"/>
</dbReference>
<dbReference type="AlphaFoldDB" id="A0A0H3Y341"/>
<feature type="domain" description="Death" evidence="5">
    <location>
        <begin position="57"/>
        <end position="122"/>
    </location>
</feature>
<dbReference type="EMBL" id="KR476381">
    <property type="protein sequence ID" value="AKN04686.1"/>
    <property type="molecule type" value="mRNA"/>
</dbReference>
<organism evidence="7">
    <name type="scientific">Mizuhopecten yessoensis</name>
    <name type="common">Japanese scallop</name>
    <name type="synonym">Patinopecten yessoensis</name>
    <dbReference type="NCBI Taxonomy" id="6573"/>
    <lineage>
        <taxon>Eukaryota</taxon>
        <taxon>Metazoa</taxon>
        <taxon>Spiralia</taxon>
        <taxon>Lophotrochozoa</taxon>
        <taxon>Mollusca</taxon>
        <taxon>Bivalvia</taxon>
        <taxon>Autobranchia</taxon>
        <taxon>Pteriomorphia</taxon>
        <taxon>Pectinida</taxon>
        <taxon>Pectinoidea</taxon>
        <taxon>Pectinidae</taxon>
        <taxon>Mizuhopecten</taxon>
    </lineage>
</organism>
<dbReference type="Pfam" id="PF00531">
    <property type="entry name" value="Death"/>
    <property type="match status" value="1"/>
</dbReference>
<dbReference type="GO" id="GO:0035325">
    <property type="term" value="F:Toll-like receptor binding"/>
    <property type="evidence" value="ECO:0007669"/>
    <property type="project" value="TreeGrafter"/>
</dbReference>
<dbReference type="GO" id="GO:0050830">
    <property type="term" value="P:defense response to Gram-positive bacterium"/>
    <property type="evidence" value="ECO:0007669"/>
    <property type="project" value="TreeGrafter"/>
</dbReference>
<feature type="compositionally biased region" description="Polar residues" evidence="4">
    <location>
        <begin position="416"/>
        <end position="429"/>
    </location>
</feature>
<dbReference type="InterPro" id="IPR000488">
    <property type="entry name" value="Death_dom"/>
</dbReference>
<keyword evidence="2" id="KW-0963">Cytoplasm</keyword>
<dbReference type="InterPro" id="IPR000157">
    <property type="entry name" value="TIR_dom"/>
</dbReference>
<dbReference type="GO" id="GO:0034142">
    <property type="term" value="P:toll-like receptor 4 signaling pathway"/>
    <property type="evidence" value="ECO:0007669"/>
    <property type="project" value="TreeGrafter"/>
</dbReference>
<feature type="compositionally biased region" description="Polar residues" evidence="4">
    <location>
        <begin position="374"/>
        <end position="408"/>
    </location>
</feature>
<comment type="subcellular location">
    <subcellularLocation>
        <location evidence="1">Cytoplasm</location>
    </subcellularLocation>
</comment>
<name>A0A0H3Y341_MIZYE</name>
<dbReference type="PROSITE" id="PS50104">
    <property type="entry name" value="TIR"/>
    <property type="match status" value="1"/>
</dbReference>
<dbReference type="GO" id="GO:0045087">
    <property type="term" value="P:innate immune response"/>
    <property type="evidence" value="ECO:0007669"/>
    <property type="project" value="TreeGrafter"/>
</dbReference>
<keyword evidence="3" id="KW-0395">Inflammatory response</keyword>
<dbReference type="Gene3D" id="3.40.50.10140">
    <property type="entry name" value="Toll/interleukin-1 receptor homology (TIR) domain"/>
    <property type="match status" value="1"/>
</dbReference>
<dbReference type="InterPro" id="IPR017281">
    <property type="entry name" value="Myelin_different_resp_MyD88"/>
</dbReference>
<dbReference type="Gene3D" id="1.10.533.10">
    <property type="entry name" value="Death Domain, Fas"/>
    <property type="match status" value="1"/>
</dbReference>
<evidence type="ECO:0000256" key="3">
    <source>
        <dbReference type="ARBA" id="ARBA00023198"/>
    </source>
</evidence>
<reference evidence="7" key="1">
    <citation type="journal article" date="2015" name="Fish Shellfish Immunol.">
        <title>Genome-wide identification and characterization of five MyD88 duplication genes in Yesso scallop (Patinopecten yessoensis) and expression changes in response to bacterial challenge.</title>
        <authorList>
            <person name="Ning X."/>
            <person name="Wang R."/>
            <person name="Li X."/>
            <person name="Wang S."/>
            <person name="Zhang M."/>
            <person name="Xing Q."/>
            <person name="Sun Y."/>
            <person name="Wang S."/>
            <person name="Zhang L."/>
            <person name="Hu X."/>
            <person name="Bao Z."/>
        </authorList>
    </citation>
    <scope>NUCLEOTIDE SEQUENCE</scope>
</reference>
<feature type="region of interest" description="Disordered" evidence="4">
    <location>
        <begin position="374"/>
        <end position="429"/>
    </location>
</feature>
<dbReference type="InterPro" id="IPR011029">
    <property type="entry name" value="DEATH-like_dom_sf"/>
</dbReference>
<evidence type="ECO:0000313" key="7">
    <source>
        <dbReference type="EMBL" id="AKN04686.1"/>
    </source>
</evidence>
<dbReference type="GO" id="GO:0070976">
    <property type="term" value="F:TIR domain binding"/>
    <property type="evidence" value="ECO:0007669"/>
    <property type="project" value="InterPro"/>
</dbReference>
<dbReference type="SMART" id="SM00255">
    <property type="entry name" value="TIR"/>
    <property type="match status" value="1"/>
</dbReference>
<dbReference type="GO" id="GO:0043123">
    <property type="term" value="P:positive regulation of canonical NF-kappaB signal transduction"/>
    <property type="evidence" value="ECO:0007669"/>
    <property type="project" value="InterPro"/>
</dbReference>
<dbReference type="PANTHER" id="PTHR15079:SF3">
    <property type="entry name" value="MYELOID DIFFERENTIATION PRIMARY RESPONSE PROTEIN MYD88"/>
    <property type="match status" value="1"/>
</dbReference>